<organism evidence="2 3">
    <name type="scientific">Lentinula lateritia</name>
    <dbReference type="NCBI Taxonomy" id="40482"/>
    <lineage>
        <taxon>Eukaryota</taxon>
        <taxon>Fungi</taxon>
        <taxon>Dikarya</taxon>
        <taxon>Basidiomycota</taxon>
        <taxon>Agaricomycotina</taxon>
        <taxon>Agaricomycetes</taxon>
        <taxon>Agaricomycetidae</taxon>
        <taxon>Agaricales</taxon>
        <taxon>Marasmiineae</taxon>
        <taxon>Omphalotaceae</taxon>
        <taxon>Lentinula</taxon>
    </lineage>
</organism>
<evidence type="ECO:0000256" key="1">
    <source>
        <dbReference type="SAM" id="MobiDB-lite"/>
    </source>
</evidence>
<name>A0A9W9AB60_9AGAR</name>
<dbReference type="Proteomes" id="UP001150238">
    <property type="component" value="Unassembled WGS sequence"/>
</dbReference>
<dbReference type="EMBL" id="JANVFS010000019">
    <property type="protein sequence ID" value="KAJ4476963.1"/>
    <property type="molecule type" value="Genomic_DNA"/>
</dbReference>
<reference evidence="2" key="1">
    <citation type="submission" date="2022-08" db="EMBL/GenBank/DDBJ databases">
        <authorList>
            <consortium name="DOE Joint Genome Institute"/>
            <person name="Min B."/>
            <person name="Riley R."/>
            <person name="Sierra-Patev S."/>
            <person name="Naranjo-Ortiz M."/>
            <person name="Looney B."/>
            <person name="Konkel Z."/>
            <person name="Slot J.C."/>
            <person name="Sakamoto Y."/>
            <person name="Steenwyk J.L."/>
            <person name="Rokas A."/>
            <person name="Carro J."/>
            <person name="Camarero S."/>
            <person name="Ferreira P."/>
            <person name="Molpeceres G."/>
            <person name="Ruiz-Duenas F.J."/>
            <person name="Serrano A."/>
            <person name="Henrissat B."/>
            <person name="Drula E."/>
            <person name="Hughes K.W."/>
            <person name="Mata J.L."/>
            <person name="Ishikawa N.K."/>
            <person name="Vargas-Isla R."/>
            <person name="Ushijima S."/>
            <person name="Smith C.A."/>
            <person name="Ahrendt S."/>
            <person name="Andreopoulos W."/>
            <person name="He G."/>
            <person name="Labutti K."/>
            <person name="Lipzen A."/>
            <person name="Ng V."/>
            <person name="Sandor L."/>
            <person name="Barry K."/>
            <person name="Martinez A.T."/>
            <person name="Xiao Y."/>
            <person name="Gibbons J.G."/>
            <person name="Terashima K."/>
            <person name="Hibbett D.S."/>
            <person name="Grigoriev I.V."/>
        </authorList>
    </citation>
    <scope>NUCLEOTIDE SEQUENCE</scope>
    <source>
        <strain evidence="2">Sp2 HRB7682 ss15</strain>
    </source>
</reference>
<gene>
    <name evidence="2" type="ORF">C8J55DRAFT_606699</name>
</gene>
<sequence length="170" mass="18643">MNRVESKNSARFLGEFHKNDTPKAADRKPHPQLIAEAIVAFQDVNARRRAAQLIPGLIMVGTSPSFSRSQLGANFICKTWMFARARILAGERCPGTETQSAALQVLVKNSGFTDVTRCGVSGTVPSTPTIVTGHVPDIIHPDCRFSEDMKPSDNRRAILQCYEASKKFAV</sequence>
<accession>A0A9W9AB60</accession>
<evidence type="ECO:0000313" key="3">
    <source>
        <dbReference type="Proteomes" id="UP001150238"/>
    </source>
</evidence>
<evidence type="ECO:0000313" key="2">
    <source>
        <dbReference type="EMBL" id="KAJ4476963.1"/>
    </source>
</evidence>
<protein>
    <submittedName>
        <fullName evidence="2">Uncharacterized protein</fullName>
    </submittedName>
</protein>
<dbReference type="AlphaFoldDB" id="A0A9W9AB60"/>
<proteinExistence type="predicted"/>
<comment type="caution">
    <text evidence="2">The sequence shown here is derived from an EMBL/GenBank/DDBJ whole genome shotgun (WGS) entry which is preliminary data.</text>
</comment>
<reference evidence="2" key="2">
    <citation type="journal article" date="2023" name="Proc. Natl. Acad. Sci. U.S.A.">
        <title>A global phylogenomic analysis of the shiitake genus Lentinula.</title>
        <authorList>
            <person name="Sierra-Patev S."/>
            <person name="Min B."/>
            <person name="Naranjo-Ortiz M."/>
            <person name="Looney B."/>
            <person name="Konkel Z."/>
            <person name="Slot J.C."/>
            <person name="Sakamoto Y."/>
            <person name="Steenwyk J.L."/>
            <person name="Rokas A."/>
            <person name="Carro J."/>
            <person name="Camarero S."/>
            <person name="Ferreira P."/>
            <person name="Molpeceres G."/>
            <person name="Ruiz-Duenas F.J."/>
            <person name="Serrano A."/>
            <person name="Henrissat B."/>
            <person name="Drula E."/>
            <person name="Hughes K.W."/>
            <person name="Mata J.L."/>
            <person name="Ishikawa N.K."/>
            <person name="Vargas-Isla R."/>
            <person name="Ushijima S."/>
            <person name="Smith C.A."/>
            <person name="Donoghue J."/>
            <person name="Ahrendt S."/>
            <person name="Andreopoulos W."/>
            <person name="He G."/>
            <person name="LaButti K."/>
            <person name="Lipzen A."/>
            <person name="Ng V."/>
            <person name="Riley R."/>
            <person name="Sandor L."/>
            <person name="Barry K."/>
            <person name="Martinez A.T."/>
            <person name="Xiao Y."/>
            <person name="Gibbons J.G."/>
            <person name="Terashima K."/>
            <person name="Grigoriev I.V."/>
            <person name="Hibbett D."/>
        </authorList>
    </citation>
    <scope>NUCLEOTIDE SEQUENCE</scope>
    <source>
        <strain evidence="2">Sp2 HRB7682 ss15</strain>
    </source>
</reference>
<feature type="region of interest" description="Disordered" evidence="1">
    <location>
        <begin position="1"/>
        <end position="28"/>
    </location>
</feature>